<dbReference type="GO" id="GO:0016757">
    <property type="term" value="F:glycosyltransferase activity"/>
    <property type="evidence" value="ECO:0007669"/>
    <property type="project" value="InterPro"/>
</dbReference>
<proteinExistence type="predicted"/>
<accession>A0A0C1RDC8</accession>
<dbReference type="PANTHER" id="PTHR46401:SF2">
    <property type="entry name" value="GLYCOSYLTRANSFERASE WBBK-RELATED"/>
    <property type="match status" value="1"/>
</dbReference>
<dbReference type="EMBL" id="JHEG04000001">
    <property type="protein sequence ID" value="KAF3884292.1"/>
    <property type="molecule type" value="Genomic_DNA"/>
</dbReference>
<evidence type="ECO:0000313" key="4">
    <source>
        <dbReference type="EMBL" id="KIE13628.1"/>
    </source>
</evidence>
<comment type="caution">
    <text evidence="4">The sequence shown here is derived from an EMBL/GenBank/DDBJ whole genome shotgun (WGS) entry which is preliminary data.</text>
</comment>
<dbReference type="RefSeq" id="WP_038079232.1">
    <property type="nucleotide sequence ID" value="NZ_JHEG04000001.1"/>
</dbReference>
<keyword evidence="5" id="KW-1185">Reference proteome</keyword>
<dbReference type="PANTHER" id="PTHR46401">
    <property type="entry name" value="GLYCOSYLTRANSFERASE WBBK-RELATED"/>
    <property type="match status" value="1"/>
</dbReference>
<reference evidence="4" key="1">
    <citation type="journal article" date="2015" name="Genome Announc.">
        <title>Draft Genome Sequence of Tolypothrix boutellei Strain VB521301.</title>
        <authorList>
            <person name="Chandrababunaidu M.M."/>
            <person name="Singh D."/>
            <person name="Sen D."/>
            <person name="Bhan S."/>
            <person name="Das S."/>
            <person name="Gupta A."/>
            <person name="Adhikary S.P."/>
            <person name="Tripathy S."/>
        </authorList>
    </citation>
    <scope>NUCLEOTIDE SEQUENCE</scope>
    <source>
        <strain evidence="4">VB521301</strain>
    </source>
</reference>
<dbReference type="OrthoDB" id="73743at2"/>
<dbReference type="Pfam" id="PF00534">
    <property type="entry name" value="Glycos_transf_1"/>
    <property type="match status" value="1"/>
</dbReference>
<evidence type="ECO:0000313" key="3">
    <source>
        <dbReference type="EMBL" id="KAF3884292.1"/>
    </source>
</evidence>
<evidence type="ECO:0000256" key="1">
    <source>
        <dbReference type="ARBA" id="ARBA00022679"/>
    </source>
</evidence>
<keyword evidence="1 4" id="KW-0808">Transferase</keyword>
<dbReference type="CDD" id="cd03801">
    <property type="entry name" value="GT4_PimA-like"/>
    <property type="match status" value="1"/>
</dbReference>
<organism evidence="4">
    <name type="scientific">Tolypothrix bouteillei VB521301</name>
    <dbReference type="NCBI Taxonomy" id="1479485"/>
    <lineage>
        <taxon>Bacteria</taxon>
        <taxon>Bacillati</taxon>
        <taxon>Cyanobacteriota</taxon>
        <taxon>Cyanophyceae</taxon>
        <taxon>Nostocales</taxon>
        <taxon>Tolypothrichaceae</taxon>
        <taxon>Tolypothrix</taxon>
    </lineage>
</organism>
<sequence length="412" mass="46881">MENISRISAPTRAKAASYPDILVISRSFQPQEGGIEEYVYNRCLQDPERVVVLAARCAGDRLFDKAQPFPTYRWPISRLWCGNVFGNLVQTLLNSVWSFVLAIKLYFRYHYRYIEWGHGYHFLSLLLLSYLLPVRCFIYLHGQDILHLSRHPILRPLFELTLNRVQGIVCSSSCTQDFLATHFNFNTPTHAIKPAVRGEKFGVTTPDSIRNLRAHLRSGYKIPETAVVILSVGQLTKRKGFDRVIENLTLLLTCGIDVYYILCGRGSYESELRALAHRLRVQGRVHFAGYVSDRELTSYYAACDIFAMLSLCDNQRLSCFGGGSMACLEAGYFGKPAIASNLGSLSDIIYHEDNGILVDPNSGCEVFQAFKRLCQERNLREALGRRGKQLAERKTLHRSLYVPESHYSTWLT</sequence>
<dbReference type="Proteomes" id="UP000029738">
    <property type="component" value="Unassembled WGS sequence"/>
</dbReference>
<dbReference type="InterPro" id="IPR001296">
    <property type="entry name" value="Glyco_trans_1"/>
</dbReference>
<dbReference type="SUPFAM" id="SSF53756">
    <property type="entry name" value="UDP-Glycosyltransferase/glycogen phosphorylase"/>
    <property type="match status" value="1"/>
</dbReference>
<evidence type="ECO:0000259" key="2">
    <source>
        <dbReference type="Pfam" id="PF00534"/>
    </source>
</evidence>
<name>A0A0C1RDC8_9CYAN</name>
<dbReference type="EMBL" id="JHEG02000012">
    <property type="protein sequence ID" value="KIE13628.1"/>
    <property type="molecule type" value="Genomic_DNA"/>
</dbReference>
<dbReference type="GO" id="GO:0009103">
    <property type="term" value="P:lipopolysaccharide biosynthetic process"/>
    <property type="evidence" value="ECO:0007669"/>
    <property type="project" value="TreeGrafter"/>
</dbReference>
<reference evidence="3" key="2">
    <citation type="submission" date="2019-11" db="EMBL/GenBank/DDBJ databases">
        <title>Improved Assembly of Tolypothrix boutellei genome.</title>
        <authorList>
            <person name="Sarangi A.N."/>
            <person name="Mukherjee M."/>
            <person name="Ghosh S."/>
            <person name="Singh D."/>
            <person name="Das A."/>
            <person name="Kant S."/>
            <person name="Prusty A."/>
            <person name="Tripathy S."/>
        </authorList>
    </citation>
    <scope>NUCLEOTIDE SEQUENCE</scope>
    <source>
        <strain evidence="3">VB521301</strain>
    </source>
</reference>
<dbReference type="STRING" id="1479485.DA73_0202820"/>
<evidence type="ECO:0000313" key="5">
    <source>
        <dbReference type="Proteomes" id="UP000029738"/>
    </source>
</evidence>
<dbReference type="Gene3D" id="3.40.50.2000">
    <property type="entry name" value="Glycogen Phosphorylase B"/>
    <property type="match status" value="2"/>
</dbReference>
<gene>
    <name evidence="4" type="ORF">DA73_0202820</name>
    <name evidence="3" type="ORF">DA73_0400001410</name>
</gene>
<protein>
    <submittedName>
        <fullName evidence="4">Glycosyl transferase family 1</fullName>
    </submittedName>
    <submittedName>
        <fullName evidence="3">Glycosyltransferase family 4 protein</fullName>
    </submittedName>
</protein>
<dbReference type="AlphaFoldDB" id="A0A0C1RDC8"/>
<feature type="domain" description="Glycosyl transferase family 1" evidence="2">
    <location>
        <begin position="217"/>
        <end position="389"/>
    </location>
</feature>